<dbReference type="EMBL" id="KN822972">
    <property type="protein sequence ID" value="KIO30422.1"/>
    <property type="molecule type" value="Genomic_DNA"/>
</dbReference>
<dbReference type="PANTHER" id="PTHR39474">
    <property type="entry name" value="UNNAMED PRODUCT"/>
    <property type="match status" value="1"/>
</dbReference>
<dbReference type="OrthoDB" id="4590138at2759"/>
<evidence type="ECO:0000256" key="2">
    <source>
        <dbReference type="SAM" id="SignalP"/>
    </source>
</evidence>
<feature type="signal peptide" evidence="2">
    <location>
        <begin position="1"/>
        <end position="16"/>
    </location>
</feature>
<proteinExistence type="predicted"/>
<evidence type="ECO:0000256" key="1">
    <source>
        <dbReference type="SAM" id="MobiDB-lite"/>
    </source>
</evidence>
<gene>
    <name evidence="3" type="ORF">M407DRAFT_20486</name>
</gene>
<dbReference type="Proteomes" id="UP000054248">
    <property type="component" value="Unassembled WGS sequence"/>
</dbReference>
<dbReference type="PANTHER" id="PTHR39474:SF1">
    <property type="entry name" value="FUNGAL SPECIFIC TRANSCRIPTION FACTOR"/>
    <property type="match status" value="1"/>
</dbReference>
<dbReference type="AlphaFoldDB" id="A0A0C3M9Q4"/>
<evidence type="ECO:0000313" key="3">
    <source>
        <dbReference type="EMBL" id="KIO30422.1"/>
    </source>
</evidence>
<name>A0A0C3M9Q4_9AGAM</name>
<feature type="compositionally biased region" description="Polar residues" evidence="1">
    <location>
        <begin position="64"/>
        <end position="74"/>
    </location>
</feature>
<feature type="region of interest" description="Disordered" evidence="1">
    <location>
        <begin position="64"/>
        <end position="111"/>
    </location>
</feature>
<reference evidence="3 4" key="1">
    <citation type="submission" date="2014-04" db="EMBL/GenBank/DDBJ databases">
        <authorList>
            <consortium name="DOE Joint Genome Institute"/>
            <person name="Kuo A."/>
            <person name="Girlanda M."/>
            <person name="Perotto S."/>
            <person name="Kohler A."/>
            <person name="Nagy L.G."/>
            <person name="Floudas D."/>
            <person name="Copeland A."/>
            <person name="Barry K.W."/>
            <person name="Cichocki N."/>
            <person name="Veneault-Fourrey C."/>
            <person name="LaButti K."/>
            <person name="Lindquist E.A."/>
            <person name="Lipzen A."/>
            <person name="Lundell T."/>
            <person name="Morin E."/>
            <person name="Murat C."/>
            <person name="Sun H."/>
            <person name="Tunlid A."/>
            <person name="Henrissat B."/>
            <person name="Grigoriev I.V."/>
            <person name="Hibbett D.S."/>
            <person name="Martin F."/>
            <person name="Nordberg H.P."/>
            <person name="Cantor M.N."/>
            <person name="Hua S.X."/>
        </authorList>
    </citation>
    <scope>NUCLEOTIDE SEQUENCE [LARGE SCALE GENOMIC DNA]</scope>
    <source>
        <strain evidence="3 4">MUT 4182</strain>
    </source>
</reference>
<feature type="region of interest" description="Disordered" evidence="1">
    <location>
        <begin position="160"/>
        <end position="183"/>
    </location>
</feature>
<sequence>MLRTVFLISLIALLAALYLPINHDTLLSKLFSGSSEQGAAVKERSNAADHSDVTSYASTVASLKPSETYTASDQDYTDPRTQTEHHSAAPEPPSESSPDGQPLLPGPDEIPADDAAILSEEAQLETLGPIIVNSDGTLSRIDNWKDMTKSEKAMTLKRLKKRNAQRLKQLKEQKAAGSLDSQD</sequence>
<protein>
    <submittedName>
        <fullName evidence="3">Uncharacterized protein</fullName>
    </submittedName>
</protein>
<dbReference type="STRING" id="1051891.A0A0C3M9Q4"/>
<feature type="chain" id="PRO_5002166883" evidence="2">
    <location>
        <begin position="17"/>
        <end position="183"/>
    </location>
</feature>
<keyword evidence="4" id="KW-1185">Reference proteome</keyword>
<reference evidence="4" key="2">
    <citation type="submission" date="2015-01" db="EMBL/GenBank/DDBJ databases">
        <title>Evolutionary Origins and Diversification of the Mycorrhizal Mutualists.</title>
        <authorList>
            <consortium name="DOE Joint Genome Institute"/>
            <consortium name="Mycorrhizal Genomics Consortium"/>
            <person name="Kohler A."/>
            <person name="Kuo A."/>
            <person name="Nagy L.G."/>
            <person name="Floudas D."/>
            <person name="Copeland A."/>
            <person name="Barry K.W."/>
            <person name="Cichocki N."/>
            <person name="Veneault-Fourrey C."/>
            <person name="LaButti K."/>
            <person name="Lindquist E.A."/>
            <person name="Lipzen A."/>
            <person name="Lundell T."/>
            <person name="Morin E."/>
            <person name="Murat C."/>
            <person name="Riley R."/>
            <person name="Ohm R."/>
            <person name="Sun H."/>
            <person name="Tunlid A."/>
            <person name="Henrissat B."/>
            <person name="Grigoriev I.V."/>
            <person name="Hibbett D.S."/>
            <person name="Martin F."/>
        </authorList>
    </citation>
    <scope>NUCLEOTIDE SEQUENCE [LARGE SCALE GENOMIC DNA]</scope>
    <source>
        <strain evidence="4">MUT 4182</strain>
    </source>
</reference>
<evidence type="ECO:0000313" key="4">
    <source>
        <dbReference type="Proteomes" id="UP000054248"/>
    </source>
</evidence>
<feature type="compositionally biased region" description="Basic and acidic residues" evidence="1">
    <location>
        <begin position="77"/>
        <end position="88"/>
    </location>
</feature>
<keyword evidence="2" id="KW-0732">Signal</keyword>
<dbReference type="HOGENOM" id="CLU_1476197_0_0_1"/>
<accession>A0A0C3M9Q4</accession>
<organism evidence="3 4">
    <name type="scientific">Tulasnella calospora MUT 4182</name>
    <dbReference type="NCBI Taxonomy" id="1051891"/>
    <lineage>
        <taxon>Eukaryota</taxon>
        <taxon>Fungi</taxon>
        <taxon>Dikarya</taxon>
        <taxon>Basidiomycota</taxon>
        <taxon>Agaricomycotina</taxon>
        <taxon>Agaricomycetes</taxon>
        <taxon>Cantharellales</taxon>
        <taxon>Tulasnellaceae</taxon>
        <taxon>Tulasnella</taxon>
    </lineage>
</organism>